<name>A0A1Y2BFK2_9FUNG</name>
<feature type="compositionally biased region" description="Pro residues" evidence="5">
    <location>
        <begin position="220"/>
        <end position="231"/>
    </location>
</feature>
<gene>
    <name evidence="7" type="ORF">BCR33DRAFT_723241</name>
</gene>
<evidence type="ECO:0000256" key="3">
    <source>
        <dbReference type="ARBA" id="ARBA00022989"/>
    </source>
</evidence>
<dbReference type="AlphaFoldDB" id="A0A1Y2BFK2"/>
<feature type="region of interest" description="Disordered" evidence="5">
    <location>
        <begin position="170"/>
        <end position="234"/>
    </location>
</feature>
<keyword evidence="3 6" id="KW-1133">Transmembrane helix</keyword>
<comment type="caution">
    <text evidence="7">The sequence shown here is derived from an EMBL/GenBank/DDBJ whole genome shotgun (WGS) entry which is preliminary data.</text>
</comment>
<feature type="region of interest" description="Disordered" evidence="5">
    <location>
        <begin position="121"/>
        <end position="141"/>
    </location>
</feature>
<organism evidence="7 8">
    <name type="scientific">Rhizoclosmatium globosum</name>
    <dbReference type="NCBI Taxonomy" id="329046"/>
    <lineage>
        <taxon>Eukaryota</taxon>
        <taxon>Fungi</taxon>
        <taxon>Fungi incertae sedis</taxon>
        <taxon>Chytridiomycota</taxon>
        <taxon>Chytridiomycota incertae sedis</taxon>
        <taxon>Chytridiomycetes</taxon>
        <taxon>Chytridiales</taxon>
        <taxon>Chytriomycetaceae</taxon>
        <taxon>Rhizoclosmatium</taxon>
    </lineage>
</organism>
<dbReference type="InterPro" id="IPR051694">
    <property type="entry name" value="Immunoregulatory_rcpt-like"/>
</dbReference>
<dbReference type="GO" id="GO:0016020">
    <property type="term" value="C:membrane"/>
    <property type="evidence" value="ECO:0007669"/>
    <property type="project" value="UniProtKB-SubCell"/>
</dbReference>
<evidence type="ECO:0000256" key="2">
    <source>
        <dbReference type="ARBA" id="ARBA00022692"/>
    </source>
</evidence>
<sequence length="390" mass="41817">MSSLSVSQDSSGAITATLSLSSSLLSSFPSTASQVSASFDGVSVLPHLCDAVAGFLLSPKPSFGDSCPPGLSAPCLVIKCPVLQDSVQTSGTYQIKASFQVCPSGQSSCVALVAKGGTPGKTIRTTASPSQQPTDNGGSSGPSGVVVAVIVAGILLLLGIAGVVVIRKREQRKRRREDTLRDLTETYPTEPVSFETRGGTPGPAPIPLKQQEPRMHFEPPVSPAPVIPSPPIKQEAPQIDSLHEQEKRLERLRAAVDSPAPQPKITNIAFNNAPPVSLSALERPASGQNVRNDVPKKEEAVVPPQQPQQQQPVYMPQQQQYVQQDQHYGQYPSQQQYTAYPPGAAYAPQYPPAQYPVQYAPQQQQYQPVQYPQGQPAYQYYPAGLLELFP</sequence>
<dbReference type="EMBL" id="MCGO01000068">
    <property type="protein sequence ID" value="ORY33267.1"/>
    <property type="molecule type" value="Genomic_DNA"/>
</dbReference>
<feature type="compositionally biased region" description="Polar residues" evidence="5">
    <location>
        <begin position="123"/>
        <end position="137"/>
    </location>
</feature>
<evidence type="ECO:0000256" key="1">
    <source>
        <dbReference type="ARBA" id="ARBA00004167"/>
    </source>
</evidence>
<evidence type="ECO:0000313" key="8">
    <source>
        <dbReference type="Proteomes" id="UP000193642"/>
    </source>
</evidence>
<evidence type="ECO:0000313" key="7">
    <source>
        <dbReference type="EMBL" id="ORY33267.1"/>
    </source>
</evidence>
<accession>A0A1Y2BFK2</accession>
<dbReference type="Proteomes" id="UP000193642">
    <property type="component" value="Unassembled WGS sequence"/>
</dbReference>
<feature type="transmembrane region" description="Helical" evidence="6">
    <location>
        <begin position="145"/>
        <end position="166"/>
    </location>
</feature>
<keyword evidence="8" id="KW-1185">Reference proteome</keyword>
<evidence type="ECO:0000256" key="5">
    <source>
        <dbReference type="SAM" id="MobiDB-lite"/>
    </source>
</evidence>
<dbReference type="PANTHER" id="PTHR15549">
    <property type="entry name" value="PAIRED IMMUNOGLOBULIN-LIKE TYPE 2 RECEPTOR"/>
    <property type="match status" value="1"/>
</dbReference>
<evidence type="ECO:0000256" key="4">
    <source>
        <dbReference type="ARBA" id="ARBA00023136"/>
    </source>
</evidence>
<comment type="subcellular location">
    <subcellularLocation>
        <location evidence="1">Membrane</location>
        <topology evidence="1">Single-pass membrane protein</topology>
    </subcellularLocation>
</comment>
<protein>
    <submittedName>
        <fullName evidence="7">Uncharacterized protein</fullName>
    </submittedName>
</protein>
<evidence type="ECO:0000256" key="6">
    <source>
        <dbReference type="SAM" id="Phobius"/>
    </source>
</evidence>
<dbReference type="PANTHER" id="PTHR15549:SF30">
    <property type="entry name" value="MID2 DOMAIN-CONTAINING PROTEIN"/>
    <property type="match status" value="1"/>
</dbReference>
<keyword evidence="2 6" id="KW-0812">Transmembrane</keyword>
<reference evidence="7 8" key="1">
    <citation type="submission" date="2016-07" db="EMBL/GenBank/DDBJ databases">
        <title>Pervasive Adenine N6-methylation of Active Genes in Fungi.</title>
        <authorList>
            <consortium name="DOE Joint Genome Institute"/>
            <person name="Mondo S.J."/>
            <person name="Dannebaum R.O."/>
            <person name="Kuo R.C."/>
            <person name="Labutti K."/>
            <person name="Haridas S."/>
            <person name="Kuo A."/>
            <person name="Salamov A."/>
            <person name="Ahrendt S.R."/>
            <person name="Lipzen A."/>
            <person name="Sullivan W."/>
            <person name="Andreopoulos W.B."/>
            <person name="Clum A."/>
            <person name="Lindquist E."/>
            <person name="Daum C."/>
            <person name="Ramamoorthy G.K."/>
            <person name="Gryganskyi A."/>
            <person name="Culley D."/>
            <person name="Magnuson J.K."/>
            <person name="James T.Y."/>
            <person name="O'Malley M.A."/>
            <person name="Stajich J.E."/>
            <person name="Spatafora J.W."/>
            <person name="Visel A."/>
            <person name="Grigoriev I.V."/>
        </authorList>
    </citation>
    <scope>NUCLEOTIDE SEQUENCE [LARGE SCALE GENOMIC DNA]</scope>
    <source>
        <strain evidence="7 8">JEL800</strain>
    </source>
</reference>
<keyword evidence="4 6" id="KW-0472">Membrane</keyword>
<proteinExistence type="predicted"/>
<dbReference type="GO" id="GO:0071944">
    <property type="term" value="C:cell periphery"/>
    <property type="evidence" value="ECO:0007669"/>
    <property type="project" value="UniProtKB-ARBA"/>
</dbReference>